<evidence type="ECO:0000259" key="3">
    <source>
        <dbReference type="Pfam" id="PF13458"/>
    </source>
</evidence>
<organism evidence="4 5">
    <name type="scientific">Streptomyces johnsoniae</name>
    <dbReference type="NCBI Taxonomy" id="3075532"/>
    <lineage>
        <taxon>Bacteria</taxon>
        <taxon>Bacillati</taxon>
        <taxon>Actinomycetota</taxon>
        <taxon>Actinomycetes</taxon>
        <taxon>Kitasatosporales</taxon>
        <taxon>Streptomycetaceae</taxon>
        <taxon>Streptomyces</taxon>
    </lineage>
</organism>
<evidence type="ECO:0000313" key="4">
    <source>
        <dbReference type="EMBL" id="MDT0444951.1"/>
    </source>
</evidence>
<feature type="domain" description="Leucine-binding protein" evidence="3">
    <location>
        <begin position="32"/>
        <end position="371"/>
    </location>
</feature>
<dbReference type="InterPro" id="IPR028081">
    <property type="entry name" value="Leu-bd"/>
</dbReference>
<dbReference type="CDD" id="cd06342">
    <property type="entry name" value="PBP1_ABC_LIVBP-like"/>
    <property type="match status" value="1"/>
</dbReference>
<dbReference type="Pfam" id="PF13458">
    <property type="entry name" value="Peripla_BP_6"/>
    <property type="match status" value="1"/>
</dbReference>
<gene>
    <name evidence="4" type="ORF">RM779_20435</name>
</gene>
<protein>
    <submittedName>
        <fullName evidence="4">Branched-chain amino acid ABC transporter substrate-binding protein</fullName>
    </submittedName>
</protein>
<dbReference type="SUPFAM" id="SSF53822">
    <property type="entry name" value="Periplasmic binding protein-like I"/>
    <property type="match status" value="1"/>
</dbReference>
<proteinExistence type="inferred from homology"/>
<name>A0ABU2S7J6_9ACTN</name>
<dbReference type="PANTHER" id="PTHR47151">
    <property type="entry name" value="LEU/ILE/VAL-BINDING ABC TRANSPORTER SUBUNIT"/>
    <property type="match status" value="1"/>
</dbReference>
<dbReference type="PROSITE" id="PS51257">
    <property type="entry name" value="PROKAR_LIPOPROTEIN"/>
    <property type="match status" value="1"/>
</dbReference>
<evidence type="ECO:0000256" key="2">
    <source>
        <dbReference type="ARBA" id="ARBA00022729"/>
    </source>
</evidence>
<dbReference type="PANTHER" id="PTHR47151:SF2">
    <property type="entry name" value="AMINO ACID BINDING PROTEIN"/>
    <property type="match status" value="1"/>
</dbReference>
<comment type="similarity">
    <text evidence="1">Belongs to the leucine-binding protein family.</text>
</comment>
<evidence type="ECO:0000256" key="1">
    <source>
        <dbReference type="ARBA" id="ARBA00010062"/>
    </source>
</evidence>
<dbReference type="Proteomes" id="UP001183615">
    <property type="component" value="Unassembled WGS sequence"/>
</dbReference>
<dbReference type="RefSeq" id="WP_311619180.1">
    <property type="nucleotide sequence ID" value="NZ_JAVREV010000011.1"/>
</dbReference>
<dbReference type="InterPro" id="IPR028082">
    <property type="entry name" value="Peripla_BP_I"/>
</dbReference>
<comment type="caution">
    <text evidence="4">The sequence shown here is derived from an EMBL/GenBank/DDBJ whole genome shotgun (WGS) entry which is preliminary data.</text>
</comment>
<evidence type="ECO:0000313" key="5">
    <source>
        <dbReference type="Proteomes" id="UP001183615"/>
    </source>
</evidence>
<keyword evidence="5" id="KW-1185">Reference proteome</keyword>
<dbReference type="Gene3D" id="3.40.50.2300">
    <property type="match status" value="2"/>
</dbReference>
<sequence>MRLAIPVAAGALVLTACGGDDDGGDSGGGGTTYKIAFQGPLSGTNVALGENMENGIQLAINEANGSGDYDFTVEYVAADDQGVETQATAAAQSAIDDQDVMAVVGPAFSGPANVSAPLYAQAMLPAVSSSATDPTLTEDGKFATFLRAVPNDNAQGLAMADFLAAQDGVESVMIVDDVTPYGEGLAEVAESEMTAAGLSVERQSVPADTVDYSGAARTVTEAGVDALIYAGYYEALGPFAIRLQEAGYEGIRISGDGSNDDEFINLAGDAAEGWHLTCPCTDATENEGTAAFAETYEAEFGLAPGTYSAESYDVTNMIIEAMAELGGDVSREALYQQLAGTEYEGLTKTFAFDENGEFTNTAIFMYQVEDGVRGYLGGVDELVGG</sequence>
<dbReference type="EMBL" id="JAVREV010000011">
    <property type="protein sequence ID" value="MDT0444951.1"/>
    <property type="molecule type" value="Genomic_DNA"/>
</dbReference>
<reference evidence="5" key="1">
    <citation type="submission" date="2023-07" db="EMBL/GenBank/DDBJ databases">
        <title>30 novel species of actinomycetes from the DSMZ collection.</title>
        <authorList>
            <person name="Nouioui I."/>
        </authorList>
    </citation>
    <scope>NUCLEOTIDE SEQUENCE [LARGE SCALE GENOMIC DNA]</scope>
    <source>
        <strain evidence="5">DSM 41886</strain>
    </source>
</reference>
<keyword evidence="2" id="KW-0732">Signal</keyword>
<accession>A0ABU2S7J6</accession>